<evidence type="ECO:0000313" key="3">
    <source>
        <dbReference type="EMBL" id="RII34033.1"/>
    </source>
</evidence>
<reference evidence="3 5" key="2">
    <citation type="submission" date="2018-08" db="EMBL/GenBank/DDBJ databases">
        <title>Genome of Clostridium chromiireducens C1, DSM12136.</title>
        <authorList>
            <person name="Xing M."/>
            <person name="Wei Y."/>
            <person name="Ang E.L."/>
            <person name="Zhao H."/>
            <person name="Zhang Y."/>
        </authorList>
    </citation>
    <scope>NUCLEOTIDE SEQUENCE [LARGE SCALE GENOMIC DNA]</scope>
    <source>
        <strain evidence="3 5">C1</strain>
    </source>
</reference>
<protein>
    <submittedName>
        <fullName evidence="2">Uncharacterized protein</fullName>
    </submittedName>
</protein>
<dbReference type="Proteomes" id="UP000265930">
    <property type="component" value="Unassembled WGS sequence"/>
</dbReference>
<comment type="caution">
    <text evidence="2">The sequence shown here is derived from an EMBL/GenBank/DDBJ whole genome shotgun (WGS) entry which is preliminary data.</text>
</comment>
<sequence length="140" mass="16710">MNILNLKKFMIIFIPITIFILYYTNYDFHLIIKSTFFATNNYTVHYKKDKELSIPLPSNSAFLFKTPTEIYYNKYDINKCKSFFDSTLNKMKQNQQIGNYNFNDSEQKYIIEIDDQLTVEIYLIGNEDSRRYGISNSINK</sequence>
<name>A0A1V4IP17_9CLOT</name>
<dbReference type="EMBL" id="QXDJ01000003">
    <property type="protein sequence ID" value="RII34033.1"/>
    <property type="molecule type" value="Genomic_DNA"/>
</dbReference>
<keyword evidence="1" id="KW-0812">Transmembrane</keyword>
<dbReference type="OrthoDB" id="1937781at2"/>
<accession>A0A1V4IP17</accession>
<proteinExistence type="predicted"/>
<keyword evidence="4" id="KW-1185">Reference proteome</keyword>
<dbReference type="AlphaFoldDB" id="A0A1V4IP17"/>
<evidence type="ECO:0000313" key="5">
    <source>
        <dbReference type="Proteomes" id="UP000265930"/>
    </source>
</evidence>
<reference evidence="2 4" key="1">
    <citation type="submission" date="2017-03" db="EMBL/GenBank/DDBJ databases">
        <title>Genome sequence of Clostridium chromiireducens DSM 23318.</title>
        <authorList>
            <person name="Poehlein A."/>
            <person name="Daniel R."/>
        </authorList>
    </citation>
    <scope>NUCLEOTIDE SEQUENCE [LARGE SCALE GENOMIC DNA]</scope>
    <source>
        <strain evidence="2 4">DSM 23318</strain>
    </source>
</reference>
<dbReference type="Proteomes" id="UP000191056">
    <property type="component" value="Unassembled WGS sequence"/>
</dbReference>
<evidence type="ECO:0000313" key="2">
    <source>
        <dbReference type="EMBL" id="OPJ61584.1"/>
    </source>
</evidence>
<keyword evidence="1" id="KW-1133">Transmembrane helix</keyword>
<keyword evidence="1" id="KW-0472">Membrane</keyword>
<gene>
    <name evidence="2" type="ORF">CLCHR_23780</name>
    <name evidence="3" type="ORF">D2A34_12685</name>
</gene>
<evidence type="ECO:0000313" key="4">
    <source>
        <dbReference type="Proteomes" id="UP000191056"/>
    </source>
</evidence>
<dbReference type="RefSeq" id="WP_079440004.1">
    <property type="nucleotide sequence ID" value="NZ_MZGT01000029.1"/>
</dbReference>
<feature type="transmembrane region" description="Helical" evidence="1">
    <location>
        <begin position="6"/>
        <end position="24"/>
    </location>
</feature>
<dbReference type="EMBL" id="MZGT01000029">
    <property type="protein sequence ID" value="OPJ61584.1"/>
    <property type="molecule type" value="Genomic_DNA"/>
</dbReference>
<organism evidence="2 4">
    <name type="scientific">Clostridium chromiireducens</name>
    <dbReference type="NCBI Taxonomy" id="225345"/>
    <lineage>
        <taxon>Bacteria</taxon>
        <taxon>Bacillati</taxon>
        <taxon>Bacillota</taxon>
        <taxon>Clostridia</taxon>
        <taxon>Eubacteriales</taxon>
        <taxon>Clostridiaceae</taxon>
        <taxon>Clostridium</taxon>
    </lineage>
</organism>
<evidence type="ECO:0000256" key="1">
    <source>
        <dbReference type="SAM" id="Phobius"/>
    </source>
</evidence>